<proteinExistence type="predicted"/>
<evidence type="ECO:0000313" key="2">
    <source>
        <dbReference type="Proteomes" id="UP001206312"/>
    </source>
</evidence>
<organism evidence="1 2">
    <name type="scientific">Robiginitalea marina</name>
    <dbReference type="NCBI Taxonomy" id="2954105"/>
    <lineage>
        <taxon>Bacteria</taxon>
        <taxon>Pseudomonadati</taxon>
        <taxon>Bacteroidota</taxon>
        <taxon>Flavobacteriia</taxon>
        <taxon>Flavobacteriales</taxon>
        <taxon>Flavobacteriaceae</taxon>
        <taxon>Robiginitalea</taxon>
    </lineage>
</organism>
<dbReference type="PROSITE" id="PS51257">
    <property type="entry name" value="PROKAR_LIPOPROTEIN"/>
    <property type="match status" value="1"/>
</dbReference>
<sequence>MKSLTLALLTLALGTSCSDDQDDNPNGQLRLSAKATFTSGSASKSPSAGKTINADLEVSEFLINLKEFELELDDDAFEFDDDDFEGDDDLWDDDGYLDFDDEIELEGPFELDLMAGQITFINTTLPNGKFEELEFKFDRSDDPQSELFGKSVLIRGTISQIPFEFWHDFEDEVEIDFDDPTMDIVISTGVESLVLDFDLSLLFNSISGIDLTQATDGNEDGVIEISPQDPDGNNALANEIRNRMKDLIDLLDD</sequence>
<name>A0ABT1AXZ1_9FLAO</name>
<gene>
    <name evidence="1" type="ORF">NG653_07915</name>
</gene>
<comment type="caution">
    <text evidence="1">The sequence shown here is derived from an EMBL/GenBank/DDBJ whole genome shotgun (WGS) entry which is preliminary data.</text>
</comment>
<dbReference type="Proteomes" id="UP001206312">
    <property type="component" value="Unassembled WGS sequence"/>
</dbReference>
<protein>
    <recommendedName>
        <fullName evidence="3">DUF4382 domain-containing protein</fullName>
    </recommendedName>
</protein>
<evidence type="ECO:0000313" key="1">
    <source>
        <dbReference type="EMBL" id="MCO5724781.1"/>
    </source>
</evidence>
<accession>A0ABT1AXZ1</accession>
<evidence type="ECO:0008006" key="3">
    <source>
        <dbReference type="Google" id="ProtNLM"/>
    </source>
</evidence>
<dbReference type="EMBL" id="JAMXIB010000005">
    <property type="protein sequence ID" value="MCO5724781.1"/>
    <property type="molecule type" value="Genomic_DNA"/>
</dbReference>
<keyword evidence="2" id="KW-1185">Reference proteome</keyword>
<dbReference type="RefSeq" id="WP_252741156.1">
    <property type="nucleotide sequence ID" value="NZ_JAMXIB010000005.1"/>
</dbReference>
<reference evidence="1 2" key="1">
    <citation type="submission" date="2022-06" db="EMBL/GenBank/DDBJ databases">
        <authorList>
            <person name="Xuan X."/>
        </authorList>
    </citation>
    <scope>NUCLEOTIDE SEQUENCE [LARGE SCALE GENOMIC DNA]</scope>
    <source>
        <strain evidence="1 2">2V75</strain>
    </source>
</reference>